<accession>A0A0F8XR37</accession>
<organism evidence="1">
    <name type="scientific">marine sediment metagenome</name>
    <dbReference type="NCBI Taxonomy" id="412755"/>
    <lineage>
        <taxon>unclassified sequences</taxon>
        <taxon>metagenomes</taxon>
        <taxon>ecological metagenomes</taxon>
    </lineage>
</organism>
<sequence>MAYYLGNPNIHCHVDAVHSKS</sequence>
<protein>
    <submittedName>
        <fullName evidence="1">Uncharacterized protein</fullName>
    </submittedName>
</protein>
<feature type="non-terminal residue" evidence="1">
    <location>
        <position position="21"/>
    </location>
</feature>
<comment type="caution">
    <text evidence="1">The sequence shown here is derived from an EMBL/GenBank/DDBJ whole genome shotgun (WGS) entry which is preliminary data.</text>
</comment>
<evidence type="ECO:0000313" key="1">
    <source>
        <dbReference type="EMBL" id="KKK71403.1"/>
    </source>
</evidence>
<proteinExistence type="predicted"/>
<name>A0A0F8XR37_9ZZZZ</name>
<dbReference type="AlphaFoldDB" id="A0A0F8XR37"/>
<gene>
    <name evidence="1" type="ORF">LCGC14_2914250</name>
</gene>
<dbReference type="EMBL" id="LAZR01057751">
    <property type="protein sequence ID" value="KKK71403.1"/>
    <property type="molecule type" value="Genomic_DNA"/>
</dbReference>
<reference evidence="1" key="1">
    <citation type="journal article" date="2015" name="Nature">
        <title>Complex archaea that bridge the gap between prokaryotes and eukaryotes.</title>
        <authorList>
            <person name="Spang A."/>
            <person name="Saw J.H."/>
            <person name="Jorgensen S.L."/>
            <person name="Zaremba-Niedzwiedzka K."/>
            <person name="Martijn J."/>
            <person name="Lind A.E."/>
            <person name="van Eijk R."/>
            <person name="Schleper C."/>
            <person name="Guy L."/>
            <person name="Ettema T.J."/>
        </authorList>
    </citation>
    <scope>NUCLEOTIDE SEQUENCE</scope>
</reference>